<accession>A0ABW7A4Q3</accession>
<organism evidence="1 2">
    <name type="scientific">Xanthobacter oligotrophicus</name>
    <dbReference type="NCBI Taxonomy" id="2607286"/>
    <lineage>
        <taxon>Bacteria</taxon>
        <taxon>Pseudomonadati</taxon>
        <taxon>Pseudomonadota</taxon>
        <taxon>Alphaproteobacteria</taxon>
        <taxon>Hyphomicrobiales</taxon>
        <taxon>Xanthobacteraceae</taxon>
        <taxon>Xanthobacter</taxon>
    </lineage>
</organism>
<dbReference type="SUPFAM" id="SSF52518">
    <property type="entry name" value="Thiamin diphosphate-binding fold (THDP-binding)"/>
    <property type="match status" value="1"/>
</dbReference>
<reference evidence="1 2" key="1">
    <citation type="submission" date="2024-02" db="EMBL/GenBank/DDBJ databases">
        <title>Expansion and revision of Xanthobacter and proposal of Roseixanthobacter gen. nov.</title>
        <authorList>
            <person name="Soltysiak M.P.M."/>
            <person name="Jalihal A."/>
            <person name="Ory A."/>
            <person name="Chrisophersen C."/>
            <person name="Lee A.D."/>
            <person name="Boulton J."/>
            <person name="Springer M."/>
        </authorList>
    </citation>
    <scope>NUCLEOTIDE SEQUENCE [LARGE SCALE GENOMIC DNA]</scope>
    <source>
        <strain evidence="1 2">23A</strain>
    </source>
</reference>
<dbReference type="Gene3D" id="3.40.50.970">
    <property type="match status" value="1"/>
</dbReference>
<keyword evidence="2" id="KW-1185">Reference proteome</keyword>
<dbReference type="RefSeq" id="WP_393994523.1">
    <property type="nucleotide sequence ID" value="NZ_JBAFVH010000018.1"/>
</dbReference>
<sequence>MDQSQLVRPLTRYARTVREPALALADLDEAIACALGEGGVPGPAFIDFPVDTPRVPFPQALQLEEQMAAKPRGMALPDPD</sequence>
<dbReference type="InterPro" id="IPR029061">
    <property type="entry name" value="THDP-binding"/>
</dbReference>
<protein>
    <submittedName>
        <fullName evidence="1">Uncharacterized protein</fullName>
    </submittedName>
</protein>
<evidence type="ECO:0000313" key="2">
    <source>
        <dbReference type="Proteomes" id="UP001604002"/>
    </source>
</evidence>
<dbReference type="Proteomes" id="UP001604002">
    <property type="component" value="Unassembled WGS sequence"/>
</dbReference>
<dbReference type="EMBL" id="JBAFVH010000018">
    <property type="protein sequence ID" value="MFG1374964.1"/>
    <property type="molecule type" value="Genomic_DNA"/>
</dbReference>
<name>A0ABW7A4Q3_9HYPH</name>
<comment type="caution">
    <text evidence="1">The sequence shown here is derived from an EMBL/GenBank/DDBJ whole genome shotgun (WGS) entry which is preliminary data.</text>
</comment>
<gene>
    <name evidence="1" type="ORF">V5F32_22530</name>
</gene>
<evidence type="ECO:0000313" key="1">
    <source>
        <dbReference type="EMBL" id="MFG1374964.1"/>
    </source>
</evidence>
<proteinExistence type="predicted"/>